<evidence type="ECO:0000256" key="4">
    <source>
        <dbReference type="ARBA" id="ARBA00022692"/>
    </source>
</evidence>
<organism evidence="10 11">
    <name type="scientific">Polyporus arcularius HHB13444</name>
    <dbReference type="NCBI Taxonomy" id="1314778"/>
    <lineage>
        <taxon>Eukaryota</taxon>
        <taxon>Fungi</taxon>
        <taxon>Dikarya</taxon>
        <taxon>Basidiomycota</taxon>
        <taxon>Agaricomycotina</taxon>
        <taxon>Agaricomycetes</taxon>
        <taxon>Polyporales</taxon>
        <taxon>Polyporaceae</taxon>
        <taxon>Polyporus</taxon>
    </lineage>
</organism>
<feature type="compositionally biased region" description="Low complexity" evidence="7">
    <location>
        <begin position="14"/>
        <end position="27"/>
    </location>
</feature>
<dbReference type="Gene3D" id="1.10.287.570">
    <property type="entry name" value="Helical hairpin bin"/>
    <property type="match status" value="1"/>
</dbReference>
<name>A0A5C3P7G3_9APHY</name>
<dbReference type="AlphaFoldDB" id="A0A5C3P7G3"/>
<feature type="compositionally biased region" description="Basic and acidic residues" evidence="7">
    <location>
        <begin position="459"/>
        <end position="480"/>
    </location>
</feature>
<dbReference type="Pfam" id="PF00955">
    <property type="entry name" value="HCO3_cotransp"/>
    <property type="match status" value="3"/>
</dbReference>
<dbReference type="PANTHER" id="PTHR11453">
    <property type="entry name" value="ANION EXCHANGE PROTEIN"/>
    <property type="match status" value="1"/>
</dbReference>
<feature type="transmembrane region" description="Helical" evidence="8">
    <location>
        <begin position="323"/>
        <end position="340"/>
    </location>
</feature>
<evidence type="ECO:0000256" key="6">
    <source>
        <dbReference type="ARBA" id="ARBA00023136"/>
    </source>
</evidence>
<dbReference type="GO" id="GO:0050801">
    <property type="term" value="P:monoatomic ion homeostasis"/>
    <property type="evidence" value="ECO:0007669"/>
    <property type="project" value="TreeGrafter"/>
</dbReference>
<dbReference type="InParanoid" id="A0A5C3P7G3"/>
<evidence type="ECO:0000256" key="3">
    <source>
        <dbReference type="ARBA" id="ARBA00022554"/>
    </source>
</evidence>
<dbReference type="GO" id="GO:0006820">
    <property type="term" value="P:monoatomic anion transport"/>
    <property type="evidence" value="ECO:0007669"/>
    <property type="project" value="InterPro"/>
</dbReference>
<feature type="transmembrane region" description="Helical" evidence="8">
    <location>
        <begin position="235"/>
        <end position="256"/>
    </location>
</feature>
<feature type="region of interest" description="Disordered" evidence="7">
    <location>
        <begin position="1"/>
        <end position="27"/>
    </location>
</feature>
<evidence type="ECO:0000259" key="9">
    <source>
        <dbReference type="Pfam" id="PF00955"/>
    </source>
</evidence>
<feature type="domain" description="Bicarbonate transporter-like transmembrane" evidence="9">
    <location>
        <begin position="484"/>
        <end position="621"/>
    </location>
</feature>
<dbReference type="GO" id="GO:0005886">
    <property type="term" value="C:plasma membrane"/>
    <property type="evidence" value="ECO:0007669"/>
    <property type="project" value="TreeGrafter"/>
</dbReference>
<dbReference type="InterPro" id="IPR011531">
    <property type="entry name" value="HCO3_transpt-like_TM_dom"/>
</dbReference>
<feature type="transmembrane region" description="Helical" evidence="8">
    <location>
        <begin position="107"/>
        <end position="134"/>
    </location>
</feature>
<protein>
    <submittedName>
        <fullName evidence="10">Anion exchanging protein</fullName>
    </submittedName>
</protein>
<keyword evidence="3" id="KW-0926">Vacuole</keyword>
<keyword evidence="4 8" id="KW-0812">Transmembrane</keyword>
<evidence type="ECO:0000256" key="1">
    <source>
        <dbReference type="ARBA" id="ARBA00004128"/>
    </source>
</evidence>
<evidence type="ECO:0000313" key="10">
    <source>
        <dbReference type="EMBL" id="TFK85605.1"/>
    </source>
</evidence>
<feature type="compositionally biased region" description="Basic residues" evidence="7">
    <location>
        <begin position="449"/>
        <end position="458"/>
    </location>
</feature>
<dbReference type="GO" id="GO:0080139">
    <property type="term" value="F:borate efflux transmembrane transporter activity"/>
    <property type="evidence" value="ECO:0007669"/>
    <property type="project" value="TreeGrafter"/>
</dbReference>
<keyword evidence="11" id="KW-1185">Reference proteome</keyword>
<feature type="domain" description="Bicarbonate transporter-like transmembrane" evidence="9">
    <location>
        <begin position="47"/>
        <end position="210"/>
    </location>
</feature>
<dbReference type="GO" id="GO:0005452">
    <property type="term" value="F:solute:inorganic anion antiporter activity"/>
    <property type="evidence" value="ECO:0007669"/>
    <property type="project" value="InterPro"/>
</dbReference>
<dbReference type="FunFam" id="1.10.287.570:FF:000003">
    <property type="entry name" value="Anion exchange family protein"/>
    <property type="match status" value="1"/>
</dbReference>
<dbReference type="InterPro" id="IPR003020">
    <property type="entry name" value="HCO3_transpt_euk"/>
</dbReference>
<proteinExistence type="inferred from homology"/>
<accession>A0A5C3P7G3</accession>
<feature type="region of interest" description="Disordered" evidence="7">
    <location>
        <begin position="406"/>
        <end position="480"/>
    </location>
</feature>
<keyword evidence="5 8" id="KW-1133">Transmembrane helix</keyword>
<feature type="transmembrane region" description="Helical" evidence="8">
    <location>
        <begin position="72"/>
        <end position="95"/>
    </location>
</feature>
<reference evidence="10 11" key="1">
    <citation type="journal article" date="2019" name="Nat. Ecol. Evol.">
        <title>Megaphylogeny resolves global patterns of mushroom evolution.</title>
        <authorList>
            <person name="Varga T."/>
            <person name="Krizsan K."/>
            <person name="Foldi C."/>
            <person name="Dima B."/>
            <person name="Sanchez-Garcia M."/>
            <person name="Sanchez-Ramirez S."/>
            <person name="Szollosi G.J."/>
            <person name="Szarkandi J.G."/>
            <person name="Papp V."/>
            <person name="Albert L."/>
            <person name="Andreopoulos W."/>
            <person name="Angelini C."/>
            <person name="Antonin V."/>
            <person name="Barry K.W."/>
            <person name="Bougher N.L."/>
            <person name="Buchanan P."/>
            <person name="Buyck B."/>
            <person name="Bense V."/>
            <person name="Catcheside P."/>
            <person name="Chovatia M."/>
            <person name="Cooper J."/>
            <person name="Damon W."/>
            <person name="Desjardin D."/>
            <person name="Finy P."/>
            <person name="Geml J."/>
            <person name="Haridas S."/>
            <person name="Hughes K."/>
            <person name="Justo A."/>
            <person name="Karasinski D."/>
            <person name="Kautmanova I."/>
            <person name="Kiss B."/>
            <person name="Kocsube S."/>
            <person name="Kotiranta H."/>
            <person name="LaButti K.M."/>
            <person name="Lechner B.E."/>
            <person name="Liimatainen K."/>
            <person name="Lipzen A."/>
            <person name="Lukacs Z."/>
            <person name="Mihaltcheva S."/>
            <person name="Morgado L.N."/>
            <person name="Niskanen T."/>
            <person name="Noordeloos M.E."/>
            <person name="Ohm R.A."/>
            <person name="Ortiz-Santana B."/>
            <person name="Ovrebo C."/>
            <person name="Racz N."/>
            <person name="Riley R."/>
            <person name="Savchenko A."/>
            <person name="Shiryaev A."/>
            <person name="Soop K."/>
            <person name="Spirin V."/>
            <person name="Szebenyi C."/>
            <person name="Tomsovsky M."/>
            <person name="Tulloss R.E."/>
            <person name="Uehling J."/>
            <person name="Grigoriev I.V."/>
            <person name="Vagvolgyi C."/>
            <person name="Papp T."/>
            <person name="Martin F.M."/>
            <person name="Miettinen O."/>
            <person name="Hibbett D.S."/>
            <person name="Nagy L.G."/>
        </authorList>
    </citation>
    <scope>NUCLEOTIDE SEQUENCE [LARGE SCALE GENOMIC DNA]</scope>
    <source>
        <strain evidence="10 11">HHB13444</strain>
    </source>
</reference>
<sequence length="638" mass="70342">MTLSEHTASPERLPTTVAPKTTSSSPSATLCREKRRLPAWIPTFIGRGIIGDIRARAPYYASDWADAWNYRVIPAIVLIFFANVLPGIAFSLDLIETTQQYGVAEVLLSSFMAAFIFSVFGAQPLCIAGVTGPITVLNKTIFDIIERQTDAPDYLQFVGWVYLWGAILHWITAALNWCNFLKYVTLFSCDTFGFYVSWVYLQYGVQVITRQFPNSGGSTLPTPSSESSGSTLDGAFVGIILALLMTVTAFLFRTLSQSAYFHRHVRRFFADYGMPIALVASSAMAYWGRFNSANPTTLPTGHAFMPAGDRPWLVRFWELDGKWVGIAFPFGFALWVLFFFDHNVSSLMAQGTDFPLRKPPGFHYDFFLLGITTFIAGLLGIPAPNGLIPQAPIHTTSLLVMGHPKKHDIEDGKTANADSQLPPPAGGGRDEKRRMSIQQHNGVDDHNLSRTRSRIHAPRHSDLEPDPTQSRDGEGDARRHEVPVAVVEQRVSNLAQGALCLVLLTGPFLHVLNLIPRGVLAGLFWYMGLDALQGNGITRKLLYFLRDKALTPADEPLRRVRKSRILLFVAVQLIGFGATMAITQTIAAIGFPIVILLLVPVRMFLVPRLPFTEGELAILDGPTASPFTMESVGGVKGQ</sequence>
<gene>
    <name evidence="10" type="ORF">K466DRAFT_664365</name>
</gene>
<evidence type="ECO:0000256" key="7">
    <source>
        <dbReference type="SAM" id="MobiDB-lite"/>
    </source>
</evidence>
<comment type="similarity">
    <text evidence="2">Belongs to the anion exchanger (TC 2.A.31) family.</text>
</comment>
<evidence type="ECO:0000313" key="11">
    <source>
        <dbReference type="Proteomes" id="UP000308197"/>
    </source>
</evidence>
<dbReference type="GO" id="GO:0000324">
    <property type="term" value="C:fungal-type vacuole"/>
    <property type="evidence" value="ECO:0007669"/>
    <property type="project" value="TreeGrafter"/>
</dbReference>
<evidence type="ECO:0000256" key="5">
    <source>
        <dbReference type="ARBA" id="ARBA00022989"/>
    </source>
</evidence>
<feature type="domain" description="Bicarbonate transporter-like transmembrane" evidence="9">
    <location>
        <begin position="230"/>
        <end position="402"/>
    </location>
</feature>
<dbReference type="Proteomes" id="UP000308197">
    <property type="component" value="Unassembled WGS sequence"/>
</dbReference>
<feature type="transmembrane region" description="Helical" evidence="8">
    <location>
        <begin position="361"/>
        <end position="381"/>
    </location>
</feature>
<comment type="subcellular location">
    <subcellularLocation>
        <location evidence="1">Vacuole membrane</location>
        <topology evidence="1">Multi-pass membrane protein</topology>
    </subcellularLocation>
</comment>
<keyword evidence="6 8" id="KW-0472">Membrane</keyword>
<dbReference type="STRING" id="1314778.A0A5C3P7G3"/>
<evidence type="ECO:0000256" key="2">
    <source>
        <dbReference type="ARBA" id="ARBA00010993"/>
    </source>
</evidence>
<dbReference type="EMBL" id="ML211243">
    <property type="protein sequence ID" value="TFK85605.1"/>
    <property type="molecule type" value="Genomic_DNA"/>
</dbReference>
<feature type="transmembrane region" description="Helical" evidence="8">
    <location>
        <begin position="268"/>
        <end position="288"/>
    </location>
</feature>
<dbReference type="GO" id="GO:0005774">
    <property type="term" value="C:vacuolar membrane"/>
    <property type="evidence" value="ECO:0007669"/>
    <property type="project" value="UniProtKB-SubCell"/>
</dbReference>
<dbReference type="PANTHER" id="PTHR11453:SF82">
    <property type="entry name" value="BORON TRANSPORTER 1"/>
    <property type="match status" value="1"/>
</dbReference>
<evidence type="ECO:0000256" key="8">
    <source>
        <dbReference type="SAM" id="Phobius"/>
    </source>
</evidence>
<dbReference type="FunCoup" id="A0A5C3P7G3">
    <property type="interactions" value="146"/>
</dbReference>
<feature type="transmembrane region" description="Helical" evidence="8">
    <location>
        <begin position="588"/>
        <end position="605"/>
    </location>
</feature>
<feature type="transmembrane region" description="Helical" evidence="8">
    <location>
        <begin position="154"/>
        <end position="173"/>
    </location>
</feature>